<proteinExistence type="predicted"/>
<accession>A0AAP8MDP2</accession>
<dbReference type="KEGG" id="hja:BST95_05035"/>
<dbReference type="EMBL" id="PKUR01000003">
    <property type="protein sequence ID" value="PLW85642.1"/>
    <property type="molecule type" value="Genomic_DNA"/>
</dbReference>
<dbReference type="SMART" id="SM00450">
    <property type="entry name" value="RHOD"/>
    <property type="match status" value="1"/>
</dbReference>
<gene>
    <name evidence="2" type="ORF">C0029_13600</name>
</gene>
<dbReference type="InterPro" id="IPR036873">
    <property type="entry name" value="Rhodanese-like_dom_sf"/>
</dbReference>
<evidence type="ECO:0000313" key="3">
    <source>
        <dbReference type="Proteomes" id="UP000235162"/>
    </source>
</evidence>
<feature type="domain" description="Rhodanese" evidence="1">
    <location>
        <begin position="29"/>
        <end position="106"/>
    </location>
</feature>
<dbReference type="RefSeq" id="WP_084198407.1">
    <property type="nucleotide sequence ID" value="NZ_BMYL01000003.1"/>
</dbReference>
<dbReference type="Pfam" id="PF00581">
    <property type="entry name" value="Rhodanese"/>
    <property type="match status" value="1"/>
</dbReference>
<sequence>MLKTVLELVQEARAGLRCLDAAAARVECAAKHGTVVDVREPGEVSAQAVAGSVNIPRGVLEMKITDIAPDAQHPLYLHCATGGRATLAARQLETMGYRNATVITCPIDAVCAAMAD</sequence>
<comment type="caution">
    <text evidence="2">The sequence shown here is derived from an EMBL/GenBank/DDBJ whole genome shotgun (WGS) entry which is preliminary data.</text>
</comment>
<dbReference type="AlphaFoldDB" id="A0AAP8MDP2"/>
<protein>
    <submittedName>
        <fullName evidence="2">Rhodanese-like domain-containing protein</fullName>
    </submittedName>
</protein>
<dbReference type="CDD" id="cd00158">
    <property type="entry name" value="RHOD"/>
    <property type="match status" value="1"/>
</dbReference>
<evidence type="ECO:0000313" key="2">
    <source>
        <dbReference type="EMBL" id="PLW85642.1"/>
    </source>
</evidence>
<dbReference type="PANTHER" id="PTHR44086">
    <property type="entry name" value="THIOSULFATE SULFURTRANSFERASE RDL2, MITOCHONDRIAL-RELATED"/>
    <property type="match status" value="1"/>
</dbReference>
<dbReference type="SUPFAM" id="SSF52821">
    <property type="entry name" value="Rhodanese/Cell cycle control phosphatase"/>
    <property type="match status" value="1"/>
</dbReference>
<reference evidence="2 3" key="1">
    <citation type="submission" date="2018-01" db="EMBL/GenBank/DDBJ databases">
        <title>The draft genome sequence of Halioglobus japonicus S1-36.</title>
        <authorList>
            <person name="Du Z.-J."/>
            <person name="Shi M.-J."/>
        </authorList>
    </citation>
    <scope>NUCLEOTIDE SEQUENCE [LARGE SCALE GENOMIC DNA]</scope>
    <source>
        <strain evidence="2 3">S1-36</strain>
    </source>
</reference>
<dbReference type="Proteomes" id="UP000235162">
    <property type="component" value="Unassembled WGS sequence"/>
</dbReference>
<dbReference type="Gene3D" id="3.40.250.10">
    <property type="entry name" value="Rhodanese-like domain"/>
    <property type="match status" value="1"/>
</dbReference>
<name>A0AAP8MDP2_9GAMM</name>
<dbReference type="PANTHER" id="PTHR44086:SF10">
    <property type="entry name" value="THIOSULFATE SULFURTRANSFERASE_RHODANESE-LIKE DOMAIN-CONTAINING PROTEIN 3"/>
    <property type="match status" value="1"/>
</dbReference>
<dbReference type="PROSITE" id="PS50206">
    <property type="entry name" value="RHODANESE_3"/>
    <property type="match status" value="1"/>
</dbReference>
<organism evidence="2 3">
    <name type="scientific">Halioglobus japonicus</name>
    <dbReference type="NCBI Taxonomy" id="930805"/>
    <lineage>
        <taxon>Bacteria</taxon>
        <taxon>Pseudomonadati</taxon>
        <taxon>Pseudomonadota</taxon>
        <taxon>Gammaproteobacteria</taxon>
        <taxon>Cellvibrionales</taxon>
        <taxon>Halieaceae</taxon>
        <taxon>Halioglobus</taxon>
    </lineage>
</organism>
<dbReference type="InterPro" id="IPR001763">
    <property type="entry name" value="Rhodanese-like_dom"/>
</dbReference>
<evidence type="ECO:0000259" key="1">
    <source>
        <dbReference type="PROSITE" id="PS50206"/>
    </source>
</evidence>
<dbReference type="GO" id="GO:0004792">
    <property type="term" value="F:thiosulfate-cyanide sulfurtransferase activity"/>
    <property type="evidence" value="ECO:0007669"/>
    <property type="project" value="TreeGrafter"/>
</dbReference>
<keyword evidence="3" id="KW-1185">Reference proteome</keyword>